<dbReference type="RefSeq" id="XP_056484978.1">
    <property type="nucleotide sequence ID" value="XM_056634358.1"/>
</dbReference>
<keyword evidence="2" id="KW-1185">Reference proteome</keyword>
<protein>
    <submittedName>
        <fullName evidence="1">Uncharacterized protein</fullName>
    </submittedName>
</protein>
<dbReference type="Proteomes" id="UP001147747">
    <property type="component" value="Unassembled WGS sequence"/>
</dbReference>
<accession>A0A9W9VQ32</accession>
<dbReference type="GeneID" id="81373338"/>
<sequence>MAKDSDEQVKIALSKKDDKFFLQYLEPEHQIRALRRTHFTKINERCQELPYSCSLSDSGDGGIVLTGFPSFYIERNETNGHYQIKCESLAAWDLIHLLNLPQMEVLDTQILPDFKIISCDPIFNFDLWYKSVTQVLPAQTSSSFVVQPVVQPLVDPMASPLQLKRRGNRWRRLWG</sequence>
<comment type="caution">
    <text evidence="1">The sequence shown here is derived from an EMBL/GenBank/DDBJ whole genome shotgun (WGS) entry which is preliminary data.</text>
</comment>
<dbReference type="AlphaFoldDB" id="A0A9W9VQ32"/>
<evidence type="ECO:0000313" key="1">
    <source>
        <dbReference type="EMBL" id="KAJ5387180.1"/>
    </source>
</evidence>
<evidence type="ECO:0000313" key="2">
    <source>
        <dbReference type="Proteomes" id="UP001147747"/>
    </source>
</evidence>
<dbReference type="EMBL" id="JAPZBU010000009">
    <property type="protein sequence ID" value="KAJ5387180.1"/>
    <property type="molecule type" value="Genomic_DNA"/>
</dbReference>
<name>A0A9W9VQ32_9EURO</name>
<gene>
    <name evidence="1" type="ORF">N7509_009721</name>
</gene>
<organism evidence="1 2">
    <name type="scientific">Penicillium cosmopolitanum</name>
    <dbReference type="NCBI Taxonomy" id="1131564"/>
    <lineage>
        <taxon>Eukaryota</taxon>
        <taxon>Fungi</taxon>
        <taxon>Dikarya</taxon>
        <taxon>Ascomycota</taxon>
        <taxon>Pezizomycotina</taxon>
        <taxon>Eurotiomycetes</taxon>
        <taxon>Eurotiomycetidae</taxon>
        <taxon>Eurotiales</taxon>
        <taxon>Aspergillaceae</taxon>
        <taxon>Penicillium</taxon>
    </lineage>
</organism>
<proteinExistence type="predicted"/>
<reference evidence="1" key="1">
    <citation type="submission" date="2022-12" db="EMBL/GenBank/DDBJ databases">
        <authorList>
            <person name="Petersen C."/>
        </authorList>
    </citation>
    <scope>NUCLEOTIDE SEQUENCE</scope>
    <source>
        <strain evidence="1">IBT 29677</strain>
    </source>
</reference>
<reference evidence="1" key="2">
    <citation type="journal article" date="2023" name="IMA Fungus">
        <title>Comparative genomic study of the Penicillium genus elucidates a diverse pangenome and 15 lateral gene transfer events.</title>
        <authorList>
            <person name="Petersen C."/>
            <person name="Sorensen T."/>
            <person name="Nielsen M.R."/>
            <person name="Sondergaard T.E."/>
            <person name="Sorensen J.L."/>
            <person name="Fitzpatrick D.A."/>
            <person name="Frisvad J.C."/>
            <person name="Nielsen K.L."/>
        </authorList>
    </citation>
    <scope>NUCLEOTIDE SEQUENCE</scope>
    <source>
        <strain evidence="1">IBT 29677</strain>
    </source>
</reference>